<sequence>MTDQQKDPLRRRVLGWGVACAPAEANADIGRDIRFVTTNGLLDLACVELIDNLGQSLSIALTTALGSDLFNVGYGFDGINAIAEETNPVLMRERIRIAVIKVLRADPRIRRIVDVKLEDGRLDPITAGSRILDVRVAFETLSGDTYAINIDQIALGAGQVTTNG</sequence>
<organism evidence="1 2">
    <name type="scientific">Paraburkholderia caffeinitolerans</name>
    <dbReference type="NCBI Taxonomy" id="1723730"/>
    <lineage>
        <taxon>Bacteria</taxon>
        <taxon>Pseudomonadati</taxon>
        <taxon>Pseudomonadota</taxon>
        <taxon>Betaproteobacteria</taxon>
        <taxon>Burkholderiales</taxon>
        <taxon>Burkholderiaceae</taxon>
        <taxon>Paraburkholderia</taxon>
    </lineage>
</organism>
<gene>
    <name evidence="1" type="ORF">LMG28688_06251</name>
</gene>
<accession>A0A6J5GVP0</accession>
<dbReference type="Gene3D" id="3.10.450.40">
    <property type="match status" value="1"/>
</dbReference>
<dbReference type="AlphaFoldDB" id="A0A6J5GVP0"/>
<evidence type="ECO:0008006" key="3">
    <source>
        <dbReference type="Google" id="ProtNLM"/>
    </source>
</evidence>
<dbReference type="EMBL" id="CADIKL010000047">
    <property type="protein sequence ID" value="CAB3805763.1"/>
    <property type="molecule type" value="Genomic_DNA"/>
</dbReference>
<keyword evidence="2" id="KW-1185">Reference proteome</keyword>
<name>A0A6J5GVP0_9BURK</name>
<dbReference type="RefSeq" id="WP_175197865.1">
    <property type="nucleotide sequence ID" value="NZ_CADIKL010000047.1"/>
</dbReference>
<proteinExistence type="predicted"/>
<evidence type="ECO:0000313" key="1">
    <source>
        <dbReference type="EMBL" id="CAB3805763.1"/>
    </source>
</evidence>
<dbReference type="Proteomes" id="UP000494119">
    <property type="component" value="Unassembled WGS sequence"/>
</dbReference>
<dbReference type="SUPFAM" id="SSF160719">
    <property type="entry name" value="gpW/gp25-like"/>
    <property type="match status" value="1"/>
</dbReference>
<protein>
    <recommendedName>
        <fullName evidence="3">IraD/Gp25-like domain-containing protein</fullName>
    </recommendedName>
</protein>
<reference evidence="1 2" key="1">
    <citation type="submission" date="2020-04" db="EMBL/GenBank/DDBJ databases">
        <authorList>
            <person name="De Canck E."/>
        </authorList>
    </citation>
    <scope>NUCLEOTIDE SEQUENCE [LARGE SCALE GENOMIC DNA]</scope>
    <source>
        <strain evidence="1 2">LMG 28688</strain>
    </source>
</reference>
<evidence type="ECO:0000313" key="2">
    <source>
        <dbReference type="Proteomes" id="UP000494119"/>
    </source>
</evidence>